<protein>
    <submittedName>
        <fullName evidence="1">Uncharacterized protein</fullName>
    </submittedName>
</protein>
<dbReference type="EMBL" id="KI692709">
    <property type="protein sequence ID" value="ETM47242.1"/>
    <property type="molecule type" value="Genomic_DNA"/>
</dbReference>
<dbReference type="AlphaFoldDB" id="W2NF33"/>
<accession>W2NF33</accession>
<proteinExistence type="predicted"/>
<dbReference type="Proteomes" id="UP000054532">
    <property type="component" value="Unassembled WGS sequence"/>
</dbReference>
<feature type="non-terminal residue" evidence="1">
    <location>
        <position position="87"/>
    </location>
</feature>
<evidence type="ECO:0000313" key="1">
    <source>
        <dbReference type="EMBL" id="ETM47242.1"/>
    </source>
</evidence>
<sequence>MKAVSQHYTSNAFAPTIMNGYEQMLTQKSQHPLCDGVTLLLPLRRQASKSLQTLSERQFTCPWSEEMKYSVKDMQWLAPRASSTMYQ</sequence>
<gene>
    <name evidence="1" type="ORF">L914_08026</name>
</gene>
<name>W2NF33_PHYNI</name>
<reference evidence="1" key="1">
    <citation type="submission" date="2013-11" db="EMBL/GenBank/DDBJ databases">
        <title>The Genome Sequence of Phytophthora parasitica IAC_01/95.</title>
        <authorList>
            <consortium name="The Broad Institute Genomics Platform"/>
            <person name="Russ C."/>
            <person name="Tyler B."/>
            <person name="Panabieres F."/>
            <person name="Shan W."/>
            <person name="Tripathy S."/>
            <person name="Grunwald N."/>
            <person name="Machado M."/>
            <person name="Johnson C.S."/>
            <person name="Arredondo F."/>
            <person name="Hong C."/>
            <person name="Coffey M."/>
            <person name="Young S.K."/>
            <person name="Zeng Q."/>
            <person name="Gargeya S."/>
            <person name="Fitzgerald M."/>
            <person name="Abouelleil A."/>
            <person name="Alvarado L."/>
            <person name="Chapman S.B."/>
            <person name="Gainer-Dewar J."/>
            <person name="Goldberg J."/>
            <person name="Griggs A."/>
            <person name="Gujja S."/>
            <person name="Hansen M."/>
            <person name="Howarth C."/>
            <person name="Imamovic A."/>
            <person name="Ireland A."/>
            <person name="Larimer J."/>
            <person name="McCowan C."/>
            <person name="Murphy C."/>
            <person name="Pearson M."/>
            <person name="Poon T.W."/>
            <person name="Priest M."/>
            <person name="Roberts A."/>
            <person name="Saif S."/>
            <person name="Shea T."/>
            <person name="Sykes S."/>
            <person name="Wortman J."/>
            <person name="Nusbaum C."/>
            <person name="Birren B."/>
        </authorList>
    </citation>
    <scope>NUCLEOTIDE SEQUENCE [LARGE SCALE GENOMIC DNA]</scope>
    <source>
        <strain evidence="1">IAC_01/95</strain>
    </source>
</reference>
<organism evidence="1">
    <name type="scientific">Phytophthora nicotianae</name>
    <name type="common">Potato buckeye rot agent</name>
    <name type="synonym">Phytophthora parasitica</name>
    <dbReference type="NCBI Taxonomy" id="4792"/>
    <lineage>
        <taxon>Eukaryota</taxon>
        <taxon>Sar</taxon>
        <taxon>Stramenopiles</taxon>
        <taxon>Oomycota</taxon>
        <taxon>Peronosporomycetes</taxon>
        <taxon>Peronosporales</taxon>
        <taxon>Peronosporaceae</taxon>
        <taxon>Phytophthora</taxon>
    </lineage>
</organism>